<keyword evidence="3 5" id="KW-1133">Transmembrane helix</keyword>
<reference evidence="8" key="1">
    <citation type="submission" date="2025-08" db="UniProtKB">
        <authorList>
            <consortium name="RefSeq"/>
        </authorList>
    </citation>
    <scope>IDENTIFICATION</scope>
    <source>
        <tissue evidence="8">Whole blood</tissue>
    </source>
</reference>
<dbReference type="Proteomes" id="UP000261680">
    <property type="component" value="Unplaced"/>
</dbReference>
<dbReference type="PANTHER" id="PTHR11384:SF62">
    <property type="entry name" value="ATP-BINDING CASSETTE SUB-FAMILY D MEMBER 3"/>
    <property type="match status" value="1"/>
</dbReference>
<evidence type="ECO:0000313" key="7">
    <source>
        <dbReference type="Proteomes" id="UP000261680"/>
    </source>
</evidence>
<dbReference type="GO" id="GO:0140359">
    <property type="term" value="F:ABC-type transporter activity"/>
    <property type="evidence" value="ECO:0007669"/>
    <property type="project" value="InterPro"/>
</dbReference>
<proteinExistence type="predicted"/>
<organism evidence="7 8">
    <name type="scientific">Ursus maritimus</name>
    <name type="common">Polar bear</name>
    <name type="synonym">Thalarctos maritimus</name>
    <dbReference type="NCBI Taxonomy" id="29073"/>
    <lineage>
        <taxon>Eukaryota</taxon>
        <taxon>Metazoa</taxon>
        <taxon>Chordata</taxon>
        <taxon>Craniata</taxon>
        <taxon>Vertebrata</taxon>
        <taxon>Euteleostomi</taxon>
        <taxon>Mammalia</taxon>
        <taxon>Eutheria</taxon>
        <taxon>Laurasiatheria</taxon>
        <taxon>Carnivora</taxon>
        <taxon>Caniformia</taxon>
        <taxon>Ursidae</taxon>
        <taxon>Ursus</taxon>
    </lineage>
</organism>
<evidence type="ECO:0000256" key="2">
    <source>
        <dbReference type="ARBA" id="ARBA00022692"/>
    </source>
</evidence>
<dbReference type="GeneID" id="103669401"/>
<dbReference type="PANTHER" id="PTHR11384">
    <property type="entry name" value="ATP-BINDING CASSETTE, SUB-FAMILY D MEMBER"/>
    <property type="match status" value="1"/>
</dbReference>
<name>A0A384CMB4_URSMA</name>
<dbReference type="GO" id="GO:0005778">
    <property type="term" value="C:peroxisomal membrane"/>
    <property type="evidence" value="ECO:0007669"/>
    <property type="project" value="TreeGrafter"/>
</dbReference>
<evidence type="ECO:0000256" key="4">
    <source>
        <dbReference type="ARBA" id="ARBA00023136"/>
    </source>
</evidence>
<dbReference type="RefSeq" id="XP_008695948.1">
    <property type="nucleotide sequence ID" value="XM_008697726.2"/>
</dbReference>
<protein>
    <submittedName>
        <fullName evidence="8">ATP-binding cassette sub-family D member 3-like</fullName>
    </submittedName>
</protein>
<dbReference type="InterPro" id="IPR011527">
    <property type="entry name" value="ABC1_TM_dom"/>
</dbReference>
<gene>
    <name evidence="8" type="primary">LOC103669401</name>
</gene>
<sequence>MIKFQKLETCFYMKNVFSASFFLIDSFESIKTSKSNFRALQVFLVLNIASFATNTLHVVVCSGIIGRSRKDFKRYLFNFIAAMPLISVVNNFLKFGLNELKLCFRVRLTKYLYEEYLQAFTYYKMGNLDNRIANPDQLLTQDVEKFCNSVIDLYSNLSKVVSFFSSSKLFVYLLSFNS</sequence>
<dbReference type="GO" id="GO:0006635">
    <property type="term" value="P:fatty acid beta-oxidation"/>
    <property type="evidence" value="ECO:0007669"/>
    <property type="project" value="TreeGrafter"/>
</dbReference>
<evidence type="ECO:0000259" key="6">
    <source>
        <dbReference type="Pfam" id="PF06472"/>
    </source>
</evidence>
<feature type="domain" description="ABC transmembrane type-1" evidence="6">
    <location>
        <begin position="48"/>
        <end position="160"/>
    </location>
</feature>
<dbReference type="GO" id="GO:0005524">
    <property type="term" value="F:ATP binding"/>
    <property type="evidence" value="ECO:0007669"/>
    <property type="project" value="InterPro"/>
</dbReference>
<feature type="transmembrane region" description="Helical" evidence="5">
    <location>
        <begin position="75"/>
        <end position="93"/>
    </location>
</feature>
<keyword evidence="7" id="KW-1185">Reference proteome</keyword>
<keyword evidence="1" id="KW-0813">Transport</keyword>
<dbReference type="Pfam" id="PF06472">
    <property type="entry name" value="ABC_membrane_2"/>
    <property type="match status" value="1"/>
</dbReference>
<evidence type="ECO:0000256" key="5">
    <source>
        <dbReference type="SAM" id="Phobius"/>
    </source>
</evidence>
<dbReference type="GO" id="GO:0042760">
    <property type="term" value="P:very long-chain fatty acid catabolic process"/>
    <property type="evidence" value="ECO:0007669"/>
    <property type="project" value="TreeGrafter"/>
</dbReference>
<evidence type="ECO:0000256" key="3">
    <source>
        <dbReference type="ARBA" id="ARBA00022989"/>
    </source>
</evidence>
<dbReference type="GO" id="GO:0005324">
    <property type="term" value="F:long-chain fatty acid transmembrane transporter activity"/>
    <property type="evidence" value="ECO:0007669"/>
    <property type="project" value="TreeGrafter"/>
</dbReference>
<dbReference type="AlphaFoldDB" id="A0A384CMB4"/>
<evidence type="ECO:0000256" key="1">
    <source>
        <dbReference type="ARBA" id="ARBA00022448"/>
    </source>
</evidence>
<dbReference type="GO" id="GO:0007031">
    <property type="term" value="P:peroxisome organization"/>
    <property type="evidence" value="ECO:0007669"/>
    <property type="project" value="TreeGrafter"/>
</dbReference>
<feature type="transmembrane region" description="Helical" evidence="5">
    <location>
        <begin position="39"/>
        <end position="63"/>
    </location>
</feature>
<dbReference type="InterPro" id="IPR050835">
    <property type="entry name" value="ABC_transporter_sub-D"/>
</dbReference>
<dbReference type="OrthoDB" id="422637at2759"/>
<keyword evidence="4 5" id="KW-0472">Membrane</keyword>
<dbReference type="GO" id="GO:0015910">
    <property type="term" value="P:long-chain fatty acid import into peroxisome"/>
    <property type="evidence" value="ECO:0007669"/>
    <property type="project" value="TreeGrafter"/>
</dbReference>
<dbReference type="KEGG" id="umr:103669401"/>
<evidence type="ECO:0000313" key="8">
    <source>
        <dbReference type="RefSeq" id="XP_008695948.1"/>
    </source>
</evidence>
<accession>A0A384CMB4</accession>
<keyword evidence="2 5" id="KW-0812">Transmembrane</keyword>